<accession>A0A923NIW9</accession>
<evidence type="ECO:0000313" key="3">
    <source>
        <dbReference type="Proteomes" id="UP000602647"/>
    </source>
</evidence>
<dbReference type="EMBL" id="JACRYT010000001">
    <property type="protein sequence ID" value="MBC6678735.1"/>
    <property type="molecule type" value="Genomic_DNA"/>
</dbReference>
<dbReference type="AlphaFoldDB" id="A0A923NIW9"/>
<evidence type="ECO:0000259" key="1">
    <source>
        <dbReference type="SMART" id="SM00471"/>
    </source>
</evidence>
<organism evidence="2 3">
    <name type="scientific">Zhenpiania hominis</name>
    <dbReference type="NCBI Taxonomy" id="2763644"/>
    <lineage>
        <taxon>Bacteria</taxon>
        <taxon>Bacillati</taxon>
        <taxon>Bacillota</taxon>
        <taxon>Clostridia</taxon>
        <taxon>Peptostreptococcales</taxon>
        <taxon>Anaerovoracaceae</taxon>
        <taxon>Zhenpiania</taxon>
    </lineage>
</organism>
<keyword evidence="3" id="KW-1185">Reference proteome</keyword>
<dbReference type="SUPFAM" id="SSF109604">
    <property type="entry name" value="HD-domain/PDEase-like"/>
    <property type="match status" value="1"/>
</dbReference>
<proteinExistence type="predicted"/>
<dbReference type="RefSeq" id="WP_187301887.1">
    <property type="nucleotide sequence ID" value="NZ_JACRYT010000001.1"/>
</dbReference>
<dbReference type="Gene3D" id="1.10.3210.10">
    <property type="entry name" value="Hypothetical protein af1432"/>
    <property type="match status" value="1"/>
</dbReference>
<reference evidence="2" key="1">
    <citation type="submission" date="2020-08" db="EMBL/GenBank/DDBJ databases">
        <title>Genome public.</title>
        <authorList>
            <person name="Liu C."/>
            <person name="Sun Q."/>
        </authorList>
    </citation>
    <scope>NUCLEOTIDE SEQUENCE</scope>
    <source>
        <strain evidence="2">BX12</strain>
    </source>
</reference>
<protein>
    <submittedName>
        <fullName evidence="2">HD domain-containing protein</fullName>
    </submittedName>
</protein>
<name>A0A923NIW9_9FIRM</name>
<dbReference type="Pfam" id="PF01966">
    <property type="entry name" value="HD"/>
    <property type="match status" value="1"/>
</dbReference>
<comment type="caution">
    <text evidence="2">The sequence shown here is derived from an EMBL/GenBank/DDBJ whole genome shotgun (WGS) entry which is preliminary data.</text>
</comment>
<feature type="domain" description="HD/PDEase" evidence="1">
    <location>
        <begin position="29"/>
        <end position="147"/>
    </location>
</feature>
<dbReference type="PANTHER" id="PTHR35569">
    <property type="entry name" value="CYANAMIDE HYDRATASE DDI2-RELATED"/>
    <property type="match status" value="1"/>
</dbReference>
<dbReference type="CDD" id="cd00077">
    <property type="entry name" value="HDc"/>
    <property type="match status" value="1"/>
</dbReference>
<sequence>MERVNRILRHPLYQSLLRELREAEAERIFCVHDMEHFLAVARLAWIENLQEHSGIAREMIYAAALLHDMGRVRQYRDGTEHHEESARIAARILPECGFSEEERETITKAILFHRQDTEEGAAGTLGALLYRADKASRNCFVCEAQSQCNWKPEKRNREIRG</sequence>
<dbReference type="PANTHER" id="PTHR35569:SF1">
    <property type="entry name" value="CYANAMIDE HYDRATASE DDI2-RELATED"/>
    <property type="match status" value="1"/>
</dbReference>
<dbReference type="InterPro" id="IPR003607">
    <property type="entry name" value="HD/PDEase_dom"/>
</dbReference>
<dbReference type="SMART" id="SM00471">
    <property type="entry name" value="HDc"/>
    <property type="match status" value="1"/>
</dbReference>
<gene>
    <name evidence="2" type="ORF">H9L42_02705</name>
</gene>
<evidence type="ECO:0000313" key="2">
    <source>
        <dbReference type="EMBL" id="MBC6678735.1"/>
    </source>
</evidence>
<dbReference type="InterPro" id="IPR006674">
    <property type="entry name" value="HD_domain"/>
</dbReference>
<dbReference type="Proteomes" id="UP000602647">
    <property type="component" value="Unassembled WGS sequence"/>
</dbReference>